<organism evidence="13 14">
    <name type="scientific">Dendrothele bispora (strain CBS 962.96)</name>
    <dbReference type="NCBI Taxonomy" id="1314807"/>
    <lineage>
        <taxon>Eukaryota</taxon>
        <taxon>Fungi</taxon>
        <taxon>Dikarya</taxon>
        <taxon>Basidiomycota</taxon>
        <taxon>Agaricomycotina</taxon>
        <taxon>Agaricomycetes</taxon>
        <taxon>Agaricomycetidae</taxon>
        <taxon>Agaricales</taxon>
        <taxon>Agaricales incertae sedis</taxon>
        <taxon>Dendrothele</taxon>
    </lineage>
</organism>
<dbReference type="InterPro" id="IPR008271">
    <property type="entry name" value="Ser/Thr_kinase_AS"/>
</dbReference>
<proteinExistence type="inferred from homology"/>
<evidence type="ECO:0000256" key="10">
    <source>
        <dbReference type="PROSITE-ProRule" id="PRU10141"/>
    </source>
</evidence>
<keyword evidence="14" id="KW-1185">Reference proteome</keyword>
<dbReference type="SUPFAM" id="SSF56112">
    <property type="entry name" value="Protein kinase-like (PK-like)"/>
    <property type="match status" value="1"/>
</dbReference>
<feature type="binding site" evidence="10">
    <location>
        <position position="53"/>
    </location>
    <ligand>
        <name>ATP</name>
        <dbReference type="ChEBI" id="CHEBI:30616"/>
    </ligand>
</feature>
<gene>
    <name evidence="13" type="ORF">K435DRAFT_648785</name>
</gene>
<dbReference type="Gene3D" id="1.10.510.10">
    <property type="entry name" value="Transferase(Phosphotransferase) domain 1"/>
    <property type="match status" value="1"/>
</dbReference>
<comment type="catalytic activity">
    <reaction evidence="8">
        <text>L-threonyl-[protein] + ATP = O-phospho-L-threonyl-[protein] + ADP + H(+)</text>
        <dbReference type="Rhea" id="RHEA:46608"/>
        <dbReference type="Rhea" id="RHEA-COMP:11060"/>
        <dbReference type="Rhea" id="RHEA-COMP:11605"/>
        <dbReference type="ChEBI" id="CHEBI:15378"/>
        <dbReference type="ChEBI" id="CHEBI:30013"/>
        <dbReference type="ChEBI" id="CHEBI:30616"/>
        <dbReference type="ChEBI" id="CHEBI:61977"/>
        <dbReference type="ChEBI" id="CHEBI:456216"/>
        <dbReference type="EC" id="2.7.11.1"/>
    </reaction>
</comment>
<name>A0A4S8MP37_DENBC</name>
<accession>A0A4S8MP37</accession>
<dbReference type="Proteomes" id="UP000297245">
    <property type="component" value="Unassembled WGS sequence"/>
</dbReference>
<evidence type="ECO:0000256" key="6">
    <source>
        <dbReference type="ARBA" id="ARBA00022777"/>
    </source>
</evidence>
<dbReference type="PROSITE" id="PS50011">
    <property type="entry name" value="PROTEIN_KINASE_DOM"/>
    <property type="match status" value="1"/>
</dbReference>
<evidence type="ECO:0000256" key="2">
    <source>
        <dbReference type="ARBA" id="ARBA00012513"/>
    </source>
</evidence>
<evidence type="ECO:0000256" key="9">
    <source>
        <dbReference type="ARBA" id="ARBA00048679"/>
    </source>
</evidence>
<dbReference type="InterPro" id="IPR011009">
    <property type="entry name" value="Kinase-like_dom_sf"/>
</dbReference>
<dbReference type="PANTHER" id="PTHR43671:SF98">
    <property type="entry name" value="SERINE_THREONINE-PROTEIN KINASE NEK11"/>
    <property type="match status" value="1"/>
</dbReference>
<dbReference type="PANTHER" id="PTHR43671">
    <property type="entry name" value="SERINE/THREONINE-PROTEIN KINASE NEK"/>
    <property type="match status" value="1"/>
</dbReference>
<dbReference type="GO" id="GO:0004674">
    <property type="term" value="F:protein serine/threonine kinase activity"/>
    <property type="evidence" value="ECO:0007669"/>
    <property type="project" value="UniProtKB-KW"/>
</dbReference>
<dbReference type="Pfam" id="PF00069">
    <property type="entry name" value="Pkinase"/>
    <property type="match status" value="1"/>
</dbReference>
<evidence type="ECO:0000256" key="7">
    <source>
        <dbReference type="ARBA" id="ARBA00022840"/>
    </source>
</evidence>
<dbReference type="GO" id="GO:0005524">
    <property type="term" value="F:ATP binding"/>
    <property type="evidence" value="ECO:0007669"/>
    <property type="project" value="UniProtKB-UniRule"/>
</dbReference>
<dbReference type="EMBL" id="ML179053">
    <property type="protein sequence ID" value="THV04737.1"/>
    <property type="molecule type" value="Genomic_DNA"/>
</dbReference>
<dbReference type="EC" id="2.7.11.1" evidence="2"/>
<dbReference type="InterPro" id="IPR017441">
    <property type="entry name" value="Protein_kinase_ATP_BS"/>
</dbReference>
<reference evidence="13 14" key="1">
    <citation type="journal article" date="2019" name="Nat. Ecol. Evol.">
        <title>Megaphylogeny resolves global patterns of mushroom evolution.</title>
        <authorList>
            <person name="Varga T."/>
            <person name="Krizsan K."/>
            <person name="Foldi C."/>
            <person name="Dima B."/>
            <person name="Sanchez-Garcia M."/>
            <person name="Sanchez-Ramirez S."/>
            <person name="Szollosi G.J."/>
            <person name="Szarkandi J.G."/>
            <person name="Papp V."/>
            <person name="Albert L."/>
            <person name="Andreopoulos W."/>
            <person name="Angelini C."/>
            <person name="Antonin V."/>
            <person name="Barry K.W."/>
            <person name="Bougher N.L."/>
            <person name="Buchanan P."/>
            <person name="Buyck B."/>
            <person name="Bense V."/>
            <person name="Catcheside P."/>
            <person name="Chovatia M."/>
            <person name="Cooper J."/>
            <person name="Damon W."/>
            <person name="Desjardin D."/>
            <person name="Finy P."/>
            <person name="Geml J."/>
            <person name="Haridas S."/>
            <person name="Hughes K."/>
            <person name="Justo A."/>
            <person name="Karasinski D."/>
            <person name="Kautmanova I."/>
            <person name="Kiss B."/>
            <person name="Kocsube S."/>
            <person name="Kotiranta H."/>
            <person name="LaButti K.M."/>
            <person name="Lechner B.E."/>
            <person name="Liimatainen K."/>
            <person name="Lipzen A."/>
            <person name="Lukacs Z."/>
            <person name="Mihaltcheva S."/>
            <person name="Morgado L.N."/>
            <person name="Niskanen T."/>
            <person name="Noordeloos M.E."/>
            <person name="Ohm R.A."/>
            <person name="Ortiz-Santana B."/>
            <person name="Ovrebo C."/>
            <person name="Racz N."/>
            <person name="Riley R."/>
            <person name="Savchenko A."/>
            <person name="Shiryaev A."/>
            <person name="Soop K."/>
            <person name="Spirin V."/>
            <person name="Szebenyi C."/>
            <person name="Tomsovsky M."/>
            <person name="Tulloss R.E."/>
            <person name="Uehling J."/>
            <person name="Grigoriev I.V."/>
            <person name="Vagvolgyi C."/>
            <person name="Papp T."/>
            <person name="Martin F.M."/>
            <person name="Miettinen O."/>
            <person name="Hibbett D.S."/>
            <person name="Nagy L.G."/>
        </authorList>
    </citation>
    <scope>NUCLEOTIDE SEQUENCE [LARGE SCALE GENOMIC DNA]</scope>
    <source>
        <strain evidence="13 14">CBS 962.96</strain>
    </source>
</reference>
<comment type="similarity">
    <text evidence="1">Belongs to the protein kinase superfamily. NEK Ser/Thr protein kinase family. NIMA subfamily.</text>
</comment>
<evidence type="ECO:0000256" key="3">
    <source>
        <dbReference type="ARBA" id="ARBA00022527"/>
    </source>
</evidence>
<feature type="domain" description="Protein kinase" evidence="12">
    <location>
        <begin position="18"/>
        <end position="274"/>
    </location>
</feature>
<keyword evidence="3 11" id="KW-0723">Serine/threonine-protein kinase</keyword>
<evidence type="ECO:0000256" key="4">
    <source>
        <dbReference type="ARBA" id="ARBA00022679"/>
    </source>
</evidence>
<evidence type="ECO:0000256" key="5">
    <source>
        <dbReference type="ARBA" id="ARBA00022741"/>
    </source>
</evidence>
<evidence type="ECO:0000256" key="8">
    <source>
        <dbReference type="ARBA" id="ARBA00047899"/>
    </source>
</evidence>
<evidence type="ECO:0000259" key="12">
    <source>
        <dbReference type="PROSITE" id="PS50011"/>
    </source>
</evidence>
<dbReference type="InterPro" id="IPR050660">
    <property type="entry name" value="NEK_Ser/Thr_kinase"/>
</dbReference>
<evidence type="ECO:0000256" key="11">
    <source>
        <dbReference type="RuleBase" id="RU000304"/>
    </source>
</evidence>
<dbReference type="PROSITE" id="PS00107">
    <property type="entry name" value="PROTEIN_KINASE_ATP"/>
    <property type="match status" value="1"/>
</dbReference>
<dbReference type="SMART" id="SM00220">
    <property type="entry name" value="S_TKc"/>
    <property type="match status" value="1"/>
</dbReference>
<dbReference type="OrthoDB" id="541276at2759"/>
<dbReference type="InterPro" id="IPR000719">
    <property type="entry name" value="Prot_kinase_dom"/>
</dbReference>
<dbReference type="AlphaFoldDB" id="A0A4S8MP37"/>
<dbReference type="PROSITE" id="PS00108">
    <property type="entry name" value="PROTEIN_KINASE_ST"/>
    <property type="match status" value="1"/>
</dbReference>
<keyword evidence="4" id="KW-0808">Transferase</keyword>
<evidence type="ECO:0000313" key="14">
    <source>
        <dbReference type="Proteomes" id="UP000297245"/>
    </source>
</evidence>
<sequence length="274" mass="30819">MSFTIQELEGCSIMDGHFKLKKLLGSGSFGTVYLATRARPGVGKEIGEKFAVKVIPRPELASEEKKKLDAELKLQAMAGGHWNVVEVREVSYETLKGEEFACIRMDLSEGGDMARAIRKGVFNKEERVRSAFLQIIDGMLHCHENGVYHRDLKPGNVLFSMEGKNIRMRIADFGLATDEKVCNDGRFPGTPKYMPPGLSMSVDPFFRAYMDDPSMLGQYLPRASNELVRMLRRSVLTLDPSSRVSLQELRDFVETAPLFKEGREKGFLAKIFNV</sequence>
<keyword evidence="6 13" id="KW-0418">Kinase</keyword>
<evidence type="ECO:0000256" key="1">
    <source>
        <dbReference type="ARBA" id="ARBA00010886"/>
    </source>
</evidence>
<keyword evidence="7 10" id="KW-0067">ATP-binding</keyword>
<keyword evidence="5 10" id="KW-0547">Nucleotide-binding</keyword>
<comment type="catalytic activity">
    <reaction evidence="9">
        <text>L-seryl-[protein] + ATP = O-phospho-L-seryl-[protein] + ADP + H(+)</text>
        <dbReference type="Rhea" id="RHEA:17989"/>
        <dbReference type="Rhea" id="RHEA-COMP:9863"/>
        <dbReference type="Rhea" id="RHEA-COMP:11604"/>
        <dbReference type="ChEBI" id="CHEBI:15378"/>
        <dbReference type="ChEBI" id="CHEBI:29999"/>
        <dbReference type="ChEBI" id="CHEBI:30616"/>
        <dbReference type="ChEBI" id="CHEBI:83421"/>
        <dbReference type="ChEBI" id="CHEBI:456216"/>
        <dbReference type="EC" id="2.7.11.1"/>
    </reaction>
</comment>
<evidence type="ECO:0000313" key="13">
    <source>
        <dbReference type="EMBL" id="THV04737.1"/>
    </source>
</evidence>
<protein>
    <recommendedName>
        <fullName evidence="2">non-specific serine/threonine protein kinase</fullName>
        <ecNumber evidence="2">2.7.11.1</ecNumber>
    </recommendedName>
</protein>